<proteinExistence type="predicted"/>
<keyword evidence="2 4" id="KW-0238">DNA-binding</keyword>
<dbReference type="Pfam" id="PF00440">
    <property type="entry name" value="TetR_N"/>
    <property type="match status" value="1"/>
</dbReference>
<keyword evidence="1" id="KW-0805">Transcription regulation</keyword>
<dbReference type="GO" id="GO:0045892">
    <property type="term" value="P:negative regulation of DNA-templated transcription"/>
    <property type="evidence" value="ECO:0007669"/>
    <property type="project" value="UniProtKB-ARBA"/>
</dbReference>
<evidence type="ECO:0000313" key="6">
    <source>
        <dbReference type="EMBL" id="OPA76991.1"/>
    </source>
</evidence>
<accession>A0A1T2XAR6</accession>
<evidence type="ECO:0000256" key="3">
    <source>
        <dbReference type="ARBA" id="ARBA00023163"/>
    </source>
</evidence>
<dbReference type="PRINTS" id="PR00455">
    <property type="entry name" value="HTHTETR"/>
</dbReference>
<protein>
    <recommendedName>
        <fullName evidence="5">HTH tetR-type domain-containing protein</fullName>
    </recommendedName>
</protein>
<dbReference type="PROSITE" id="PS50977">
    <property type="entry name" value="HTH_TETR_2"/>
    <property type="match status" value="1"/>
</dbReference>
<sequence length="212" mass="23952">MTTEKGSRAEETKRRILQAAGELFAERGFQAVTMREIAKRAGCSHTAIYMHCKDKEELLHQLAVPPLEEFRSELQTLLEANPVGSVAALQQASFGWMRFSLQYRSIASVIVTMKSVRVDEPAPELKINQIRLVIFNLLSEVLVRSLPVGLTENQKLMCSRIYFYLLMGVLNTYIDSEENTAELLKRLTPILEESMNVMHAGMLQQYGEGNGK</sequence>
<evidence type="ECO:0000259" key="5">
    <source>
        <dbReference type="PROSITE" id="PS50977"/>
    </source>
</evidence>
<dbReference type="Proteomes" id="UP000190188">
    <property type="component" value="Unassembled WGS sequence"/>
</dbReference>
<evidence type="ECO:0000256" key="2">
    <source>
        <dbReference type="ARBA" id="ARBA00023125"/>
    </source>
</evidence>
<dbReference type="InterPro" id="IPR009057">
    <property type="entry name" value="Homeodomain-like_sf"/>
</dbReference>
<dbReference type="RefSeq" id="WP_233147079.1">
    <property type="nucleotide sequence ID" value="NZ_MSZX01000006.1"/>
</dbReference>
<keyword evidence="7" id="KW-1185">Reference proteome</keyword>
<dbReference type="GO" id="GO:0003700">
    <property type="term" value="F:DNA-binding transcription factor activity"/>
    <property type="evidence" value="ECO:0007669"/>
    <property type="project" value="TreeGrafter"/>
</dbReference>
<keyword evidence="3" id="KW-0804">Transcription</keyword>
<dbReference type="EMBL" id="MSZX01000006">
    <property type="protein sequence ID" value="OPA76991.1"/>
    <property type="molecule type" value="Genomic_DNA"/>
</dbReference>
<dbReference type="PANTHER" id="PTHR30055">
    <property type="entry name" value="HTH-TYPE TRANSCRIPTIONAL REGULATOR RUTR"/>
    <property type="match status" value="1"/>
</dbReference>
<gene>
    <name evidence="6" type="ORF">BVG16_16755</name>
</gene>
<feature type="DNA-binding region" description="H-T-H motif" evidence="4">
    <location>
        <begin position="33"/>
        <end position="52"/>
    </location>
</feature>
<comment type="caution">
    <text evidence="6">The sequence shown here is derived from an EMBL/GenBank/DDBJ whole genome shotgun (WGS) entry which is preliminary data.</text>
</comment>
<dbReference type="Gene3D" id="1.10.357.10">
    <property type="entry name" value="Tetracycline Repressor, domain 2"/>
    <property type="match status" value="1"/>
</dbReference>
<dbReference type="GO" id="GO:0000976">
    <property type="term" value="F:transcription cis-regulatory region binding"/>
    <property type="evidence" value="ECO:0007669"/>
    <property type="project" value="TreeGrafter"/>
</dbReference>
<dbReference type="InterPro" id="IPR050109">
    <property type="entry name" value="HTH-type_TetR-like_transc_reg"/>
</dbReference>
<evidence type="ECO:0000256" key="1">
    <source>
        <dbReference type="ARBA" id="ARBA00023015"/>
    </source>
</evidence>
<dbReference type="PANTHER" id="PTHR30055:SF234">
    <property type="entry name" value="HTH-TYPE TRANSCRIPTIONAL REGULATOR BETI"/>
    <property type="match status" value="1"/>
</dbReference>
<evidence type="ECO:0000313" key="7">
    <source>
        <dbReference type="Proteomes" id="UP000190188"/>
    </source>
</evidence>
<name>A0A1T2XAR6_9BACL</name>
<dbReference type="SUPFAM" id="SSF46689">
    <property type="entry name" value="Homeodomain-like"/>
    <property type="match status" value="1"/>
</dbReference>
<dbReference type="InterPro" id="IPR001647">
    <property type="entry name" value="HTH_TetR"/>
</dbReference>
<dbReference type="FunFam" id="1.10.10.60:FF:000141">
    <property type="entry name" value="TetR family transcriptional regulator"/>
    <property type="match status" value="1"/>
</dbReference>
<dbReference type="AlphaFoldDB" id="A0A1T2XAR6"/>
<evidence type="ECO:0000256" key="4">
    <source>
        <dbReference type="PROSITE-ProRule" id="PRU00335"/>
    </source>
</evidence>
<organism evidence="6 7">
    <name type="scientific">Paenibacillus selenitireducens</name>
    <dbReference type="NCBI Taxonomy" id="1324314"/>
    <lineage>
        <taxon>Bacteria</taxon>
        <taxon>Bacillati</taxon>
        <taxon>Bacillota</taxon>
        <taxon>Bacilli</taxon>
        <taxon>Bacillales</taxon>
        <taxon>Paenibacillaceae</taxon>
        <taxon>Paenibacillus</taxon>
    </lineage>
</organism>
<feature type="domain" description="HTH tetR-type" evidence="5">
    <location>
        <begin position="10"/>
        <end position="70"/>
    </location>
</feature>
<reference evidence="6 7" key="1">
    <citation type="submission" date="2017-01" db="EMBL/GenBank/DDBJ databases">
        <title>Genome analysis of Paenibacillus selenitrireducens ES3-24.</title>
        <authorList>
            <person name="Xu D."/>
            <person name="Yao R."/>
            <person name="Zheng S."/>
        </authorList>
    </citation>
    <scope>NUCLEOTIDE SEQUENCE [LARGE SCALE GENOMIC DNA]</scope>
    <source>
        <strain evidence="6 7">ES3-24</strain>
    </source>
</reference>
<dbReference type="STRING" id="1324314.BVG16_16755"/>